<keyword evidence="1" id="KW-1133">Transmembrane helix</keyword>
<evidence type="ECO:0008006" key="4">
    <source>
        <dbReference type="Google" id="ProtNLM"/>
    </source>
</evidence>
<dbReference type="PROSITE" id="PS51257">
    <property type="entry name" value="PROKAR_LIPOPROTEIN"/>
    <property type="match status" value="1"/>
</dbReference>
<organism evidence="2 3">
    <name type="scientific">Flavobacterium chungbukense</name>
    <dbReference type="NCBI Taxonomy" id="877464"/>
    <lineage>
        <taxon>Bacteria</taxon>
        <taxon>Pseudomonadati</taxon>
        <taxon>Bacteroidota</taxon>
        <taxon>Flavobacteriia</taxon>
        <taxon>Flavobacteriales</taxon>
        <taxon>Flavobacteriaceae</taxon>
        <taxon>Flavobacterium</taxon>
    </lineage>
</organism>
<accession>A0ABP7YDZ5</accession>
<reference evidence="3" key="1">
    <citation type="journal article" date="2019" name="Int. J. Syst. Evol. Microbiol.">
        <title>The Global Catalogue of Microorganisms (GCM) 10K type strain sequencing project: providing services to taxonomists for standard genome sequencing and annotation.</title>
        <authorList>
            <consortium name="The Broad Institute Genomics Platform"/>
            <consortium name="The Broad Institute Genome Sequencing Center for Infectious Disease"/>
            <person name="Wu L."/>
            <person name="Ma J."/>
        </authorList>
    </citation>
    <scope>NUCLEOTIDE SEQUENCE [LARGE SCALE GENOMIC DNA]</scope>
    <source>
        <strain evidence="3">JCM 17386</strain>
    </source>
</reference>
<evidence type="ECO:0000313" key="2">
    <source>
        <dbReference type="EMBL" id="GAA4134253.1"/>
    </source>
</evidence>
<protein>
    <recommendedName>
        <fullName evidence="4">DUF4366 domain-containing protein</fullName>
    </recommendedName>
</protein>
<evidence type="ECO:0000313" key="3">
    <source>
        <dbReference type="Proteomes" id="UP001501333"/>
    </source>
</evidence>
<feature type="transmembrane region" description="Helical" evidence="1">
    <location>
        <begin position="191"/>
        <end position="212"/>
    </location>
</feature>
<keyword evidence="1" id="KW-0812">Transmembrane</keyword>
<dbReference type="Proteomes" id="UP001501333">
    <property type="component" value="Unassembled WGS sequence"/>
</dbReference>
<dbReference type="InterPro" id="IPR023888">
    <property type="entry name" value="SdpC-like"/>
</dbReference>
<name>A0ABP7YDZ5_9FLAO</name>
<evidence type="ECO:0000256" key="1">
    <source>
        <dbReference type="SAM" id="Phobius"/>
    </source>
</evidence>
<comment type="caution">
    <text evidence="2">The sequence shown here is derived from an EMBL/GenBank/DDBJ whole genome shotgun (WGS) entry which is preliminary data.</text>
</comment>
<proteinExistence type="predicted"/>
<dbReference type="Pfam" id="PF26137">
    <property type="entry name" value="Toxin_SdpC"/>
    <property type="match status" value="1"/>
</dbReference>
<sequence>MKKIKSISIKYHIPTITGLMFLLFSCTKDEILNDTQEMKKSSFTDEEVFKGVMFLEGPVANKMSDLKDLNFRSFIADKSQIEEIINFQNEIINRIKSTDPNYLSNFRKKIGSGDYYLIKATFSDASTKISNITYEISNLNKEEVSLVAKKFSSNLKHKYNIDEKSSKEDLIKALNDIKSEKQTSKNVMPDYYYKWAAVWIAAAAVLIIVIVAQEAPIEPIDEFEPFEPFPDEANSQLSSEKRYLIDDYQSEITFELEGI</sequence>
<gene>
    <name evidence="2" type="ORF">GCM10022250_28780</name>
</gene>
<dbReference type="RefSeq" id="WP_229355726.1">
    <property type="nucleotide sequence ID" value="NZ_BAABAO010000011.1"/>
</dbReference>
<keyword evidence="1" id="KW-0472">Membrane</keyword>
<dbReference type="EMBL" id="BAABAO010000011">
    <property type="protein sequence ID" value="GAA4134253.1"/>
    <property type="molecule type" value="Genomic_DNA"/>
</dbReference>
<keyword evidence="3" id="KW-1185">Reference proteome</keyword>